<keyword evidence="1" id="KW-0175">Coiled coil</keyword>
<sequence length="625" mass="70433">MELLHSPFGTQLGTNYVPSDPDVTQIRQLLTRPKVRVDEVDKEIKRITDLLENLQRERQVYNTYINQHEAILSPIRRVPTEILQCIFLRCLPTKHNAVMSSLQAPVLLTHVCRDWRAAALKMPRLWASLHIPIPHRPQKPFAHPTYPTPTLPQLTEEEFQAYTQSVQRWEYKMQERRQIVKTWFTRAAGCKLSISITLWEGRRSSAEAEAVHTTIKSIMDIVVSYSHQWKRIEVLASHPHICDLLALPMHTVPYLEHIKVTCNPFSTSPFASGPALYRQVSPTGLLAAPSLTSFHFKLLPESPLSLPVNWAQLRELYFDGAASRSSDGTTLEFTPSDAVKLLRSCPLLVRCRMVIVQNSLFSPPVAPSAFNFNSEDEENAAPITLPHLEYLSIHEGAPLQDFFSQLEAPILNDIVFTSSIPPYDSDSTSLVTLLKNCGPTVQKLTFDFPCLTVEDIQQCLSLVPKLTHLSLSSNPRERSFVVHQYDPQRISSSARLNNALLARVTPGLVDDGTGRESVVTLCPKLASLSCKFLSPEFSEDALVDFIRSRRSEAMYRHGIAPLQKVHLCFKRPKQDVDVMKELEKENVDVHGLRVAVTYAHPLHKGVESFSPLLGLAPDALLPYPC</sequence>
<dbReference type="STRING" id="2316362.A0A4Q2DKY5"/>
<evidence type="ECO:0000313" key="3">
    <source>
        <dbReference type="Proteomes" id="UP000290288"/>
    </source>
</evidence>
<proteinExistence type="predicted"/>
<keyword evidence="3" id="KW-1185">Reference proteome</keyword>
<dbReference type="Proteomes" id="UP000290288">
    <property type="component" value="Unassembled WGS sequence"/>
</dbReference>
<feature type="coiled-coil region" evidence="1">
    <location>
        <begin position="37"/>
        <end position="71"/>
    </location>
</feature>
<organism evidence="2 3">
    <name type="scientific">Candolleomyces aberdarensis</name>
    <dbReference type="NCBI Taxonomy" id="2316362"/>
    <lineage>
        <taxon>Eukaryota</taxon>
        <taxon>Fungi</taxon>
        <taxon>Dikarya</taxon>
        <taxon>Basidiomycota</taxon>
        <taxon>Agaricomycotina</taxon>
        <taxon>Agaricomycetes</taxon>
        <taxon>Agaricomycetidae</taxon>
        <taxon>Agaricales</taxon>
        <taxon>Agaricineae</taxon>
        <taxon>Psathyrellaceae</taxon>
        <taxon>Candolleomyces</taxon>
    </lineage>
</organism>
<dbReference type="EMBL" id="SDEE01000196">
    <property type="protein sequence ID" value="RXW19544.1"/>
    <property type="molecule type" value="Genomic_DNA"/>
</dbReference>
<dbReference type="AlphaFoldDB" id="A0A4Q2DKY5"/>
<protein>
    <submittedName>
        <fullName evidence="2">Uncharacterized protein</fullName>
    </submittedName>
</protein>
<evidence type="ECO:0000256" key="1">
    <source>
        <dbReference type="SAM" id="Coils"/>
    </source>
</evidence>
<comment type="caution">
    <text evidence="2">The sequence shown here is derived from an EMBL/GenBank/DDBJ whole genome shotgun (WGS) entry which is preliminary data.</text>
</comment>
<accession>A0A4Q2DKY5</accession>
<reference evidence="2 3" key="1">
    <citation type="submission" date="2019-01" db="EMBL/GenBank/DDBJ databases">
        <title>Draft genome sequence of Psathyrella aberdarensis IHI B618.</title>
        <authorList>
            <person name="Buettner E."/>
            <person name="Kellner H."/>
        </authorList>
    </citation>
    <scope>NUCLEOTIDE SEQUENCE [LARGE SCALE GENOMIC DNA]</scope>
    <source>
        <strain evidence="2 3">IHI B618</strain>
    </source>
</reference>
<name>A0A4Q2DKY5_9AGAR</name>
<gene>
    <name evidence="2" type="ORF">EST38_g6316</name>
</gene>
<dbReference type="OrthoDB" id="3365698at2759"/>
<evidence type="ECO:0000313" key="2">
    <source>
        <dbReference type="EMBL" id="RXW19544.1"/>
    </source>
</evidence>